<dbReference type="InterPro" id="IPR012902">
    <property type="entry name" value="N_methyl_site"/>
</dbReference>
<reference evidence="2 3" key="1">
    <citation type="submission" date="2019-02" db="EMBL/GenBank/DDBJ databases">
        <title>Deep-cultivation of Planctomycetes and their phenomic and genomic characterization uncovers novel biology.</title>
        <authorList>
            <person name="Wiegand S."/>
            <person name="Jogler M."/>
            <person name="Boedeker C."/>
            <person name="Pinto D."/>
            <person name="Vollmers J."/>
            <person name="Rivas-Marin E."/>
            <person name="Kohn T."/>
            <person name="Peeters S.H."/>
            <person name="Heuer A."/>
            <person name="Rast P."/>
            <person name="Oberbeckmann S."/>
            <person name="Bunk B."/>
            <person name="Jeske O."/>
            <person name="Meyerdierks A."/>
            <person name="Storesund J.E."/>
            <person name="Kallscheuer N."/>
            <person name="Luecker S."/>
            <person name="Lage O.M."/>
            <person name="Pohl T."/>
            <person name="Merkel B.J."/>
            <person name="Hornburger P."/>
            <person name="Mueller R.-W."/>
            <person name="Bruemmer F."/>
            <person name="Labrenz M."/>
            <person name="Spormann A.M."/>
            <person name="Op den Camp H."/>
            <person name="Overmann J."/>
            <person name="Amann R."/>
            <person name="Jetten M.S.M."/>
            <person name="Mascher T."/>
            <person name="Medema M.H."/>
            <person name="Devos D.P."/>
            <person name="Kaster A.-K."/>
            <person name="Ovreas L."/>
            <person name="Rohde M."/>
            <person name="Galperin M.Y."/>
            <person name="Jogler C."/>
        </authorList>
    </citation>
    <scope>NUCLEOTIDE SEQUENCE [LARGE SCALE GENOMIC DNA]</scope>
    <source>
        <strain evidence="2 3">ElP</strain>
    </source>
</reference>
<gene>
    <name evidence="2" type="primary">xcpT_30</name>
    <name evidence="2" type="ORF">ElP_68190</name>
</gene>
<dbReference type="SUPFAM" id="SSF54523">
    <property type="entry name" value="Pili subunits"/>
    <property type="match status" value="1"/>
</dbReference>
<dbReference type="RefSeq" id="WP_145277687.1">
    <property type="nucleotide sequence ID" value="NZ_CP036426.1"/>
</dbReference>
<dbReference type="AlphaFoldDB" id="A0A518HDE3"/>
<accession>A0A518HDE3</accession>
<name>A0A518HDE3_9BACT</name>
<dbReference type="KEGG" id="tpla:ElP_68190"/>
<dbReference type="Pfam" id="PF07963">
    <property type="entry name" value="N_methyl"/>
    <property type="match status" value="1"/>
</dbReference>
<evidence type="ECO:0000313" key="3">
    <source>
        <dbReference type="Proteomes" id="UP000317835"/>
    </source>
</evidence>
<feature type="domain" description="DUF1559" evidence="1">
    <location>
        <begin position="32"/>
        <end position="313"/>
    </location>
</feature>
<keyword evidence="3" id="KW-1185">Reference proteome</keyword>
<dbReference type="NCBIfam" id="TIGR04294">
    <property type="entry name" value="pre_pil_HX9DG"/>
    <property type="match status" value="1"/>
</dbReference>
<dbReference type="Pfam" id="PF07596">
    <property type="entry name" value="SBP_bac_10"/>
    <property type="match status" value="1"/>
</dbReference>
<dbReference type="PANTHER" id="PTHR30093:SF2">
    <property type="entry name" value="TYPE II SECRETION SYSTEM PROTEIN H"/>
    <property type="match status" value="1"/>
</dbReference>
<proteinExistence type="predicted"/>
<dbReference type="InterPro" id="IPR045584">
    <property type="entry name" value="Pilin-like"/>
</dbReference>
<organism evidence="2 3">
    <name type="scientific">Tautonia plasticadhaerens</name>
    <dbReference type="NCBI Taxonomy" id="2527974"/>
    <lineage>
        <taxon>Bacteria</taxon>
        <taxon>Pseudomonadati</taxon>
        <taxon>Planctomycetota</taxon>
        <taxon>Planctomycetia</taxon>
        <taxon>Isosphaerales</taxon>
        <taxon>Isosphaeraceae</taxon>
        <taxon>Tautonia</taxon>
    </lineage>
</organism>
<evidence type="ECO:0000313" key="2">
    <source>
        <dbReference type="EMBL" id="QDV38860.1"/>
    </source>
</evidence>
<dbReference type="PANTHER" id="PTHR30093">
    <property type="entry name" value="GENERAL SECRETION PATHWAY PROTEIN G"/>
    <property type="match status" value="1"/>
</dbReference>
<dbReference type="InterPro" id="IPR011453">
    <property type="entry name" value="DUF1559"/>
</dbReference>
<dbReference type="InterPro" id="IPR027558">
    <property type="entry name" value="Pre_pil_HX9DG_C"/>
</dbReference>
<dbReference type="OrthoDB" id="270727at2"/>
<sequence>MARHRRGFTLIELLVVIAIIGVLIALLLPAVQSAREAARRAQCTNNLKQIGLAMHNYHDSTNSLPPGMKGCCWGTWLLFTMPYLEQQNLYNAYNFDGNNVIGGDADGPLRYVGDKNITVTSSRVAAYLCPSDGTDSRPGYGALGLQVSTHNYVVNFGNTNVQQGPITLAGLTYNFAGAPFNDIGSPQADISTGALQGGVKSTQNFASIRDGLSNTLLTSELVIGESATNVDLRGFSWWAYSASFVGNIGPNSTLPDLMQSAGYCNYPFALNPPCAAGTSETGIQLAARSRHPGGVNVGMGDGSVKFVKNSINLQIWRALSSSKGGEVISADQF</sequence>
<dbReference type="EMBL" id="CP036426">
    <property type="protein sequence ID" value="QDV38860.1"/>
    <property type="molecule type" value="Genomic_DNA"/>
</dbReference>
<evidence type="ECO:0000259" key="1">
    <source>
        <dbReference type="Pfam" id="PF07596"/>
    </source>
</evidence>
<dbReference type="Gene3D" id="3.30.700.10">
    <property type="entry name" value="Glycoprotein, Type 4 Pilin"/>
    <property type="match status" value="1"/>
</dbReference>
<dbReference type="NCBIfam" id="TIGR02532">
    <property type="entry name" value="IV_pilin_GFxxxE"/>
    <property type="match status" value="1"/>
</dbReference>
<protein>
    <submittedName>
        <fullName evidence="2">Type II secretion system protein G</fullName>
    </submittedName>
</protein>
<dbReference type="Proteomes" id="UP000317835">
    <property type="component" value="Chromosome"/>
</dbReference>
<dbReference type="PROSITE" id="PS00409">
    <property type="entry name" value="PROKAR_NTER_METHYL"/>
    <property type="match status" value="1"/>
</dbReference>